<sequence length="444" mass="48149">MSYVDDVIETIIAQNPSEPEFHQAVREVLESLRVVIEENEEEYRKNALLERLTNPERQIKFRVPWIDDNGQVQVNTGYRVQFNSAIGPYKGGLRFHPSVNLGIIKFLGFEQIFKNSLTGLPIGGGKGGSDFDPKGKSDREIMAFCQSFMTELCKYIGADTDVPAGDIGVGGREIGFLFGQYKRIRGLYEGVLTGKGLSFGGSLARTEATGYGLLYFTNAMLKANDIDIAGKTIAVSGAGNVAIYAIEKAQQLGGNPVTCSDSTGWIYDPEGIDVELLKEIKEVKRERLTAYAEARPSAEYHEGKGVWTVKCDIALPCATQNELQLEDAKTLVENGVLAVGEGANMPTTIEATEYLQANDVLFSPGKASNAGGVATSALEMSQNSQRLAWTFEEVDSRLQTIMENIFAEAAAAAEEYGLGKNYVAGANIAGFKKVVDAMNSQGIV</sequence>
<dbReference type="AlphaFoldDB" id="A0A1G5UTS0"/>
<dbReference type="EMBL" id="FMXB01000001">
    <property type="protein sequence ID" value="SDA37021.1"/>
    <property type="molecule type" value="Genomic_DNA"/>
</dbReference>
<dbReference type="GO" id="GO:0005829">
    <property type="term" value="C:cytosol"/>
    <property type="evidence" value="ECO:0007669"/>
    <property type="project" value="TreeGrafter"/>
</dbReference>
<feature type="binding site" evidence="6">
    <location>
        <position position="240"/>
    </location>
    <ligand>
        <name>NAD(+)</name>
        <dbReference type="ChEBI" id="CHEBI:57540"/>
    </ligand>
</feature>
<dbReference type="Pfam" id="PF00208">
    <property type="entry name" value="ELFV_dehydrog"/>
    <property type="match status" value="1"/>
</dbReference>
<dbReference type="PRINTS" id="PR00082">
    <property type="entry name" value="GLFDHDRGNASE"/>
</dbReference>
<dbReference type="PROSITE" id="PS00074">
    <property type="entry name" value="GLFV_DEHYDROGENASE"/>
    <property type="match status" value="1"/>
</dbReference>
<keyword evidence="6" id="KW-0520">NAD</keyword>
<evidence type="ECO:0000256" key="1">
    <source>
        <dbReference type="ARBA" id="ARBA00006382"/>
    </source>
</evidence>
<dbReference type="Pfam" id="PF02812">
    <property type="entry name" value="ELFV_dehydrog_N"/>
    <property type="match status" value="1"/>
</dbReference>
<dbReference type="Gene3D" id="3.40.50.720">
    <property type="entry name" value="NAD(P)-binding Rossmann-like Domain"/>
    <property type="match status" value="1"/>
</dbReference>
<dbReference type="InterPro" id="IPR033922">
    <property type="entry name" value="NAD_bind_Glu_DH"/>
</dbReference>
<feature type="binding site" evidence="6">
    <location>
        <position position="90"/>
    </location>
    <ligand>
        <name>substrate</name>
    </ligand>
</feature>
<dbReference type="FunFam" id="1.10.285.10:FF:000001">
    <property type="entry name" value="Glutamate dehydrogenase"/>
    <property type="match status" value="1"/>
</dbReference>
<dbReference type="SMART" id="SM00839">
    <property type="entry name" value="ELFV_dehydrog"/>
    <property type="match status" value="1"/>
</dbReference>
<dbReference type="STRING" id="230361.sm9_1844"/>
<feature type="binding site" evidence="6">
    <location>
        <position position="209"/>
    </location>
    <ligand>
        <name>NAD(+)</name>
        <dbReference type="ChEBI" id="CHEBI:57540"/>
    </ligand>
</feature>
<dbReference type="FunFam" id="3.40.50.10860:FF:000002">
    <property type="entry name" value="Glutamate dehydrogenase"/>
    <property type="match status" value="1"/>
</dbReference>
<evidence type="ECO:0000313" key="11">
    <source>
        <dbReference type="Proteomes" id="UP000323439"/>
    </source>
</evidence>
<organism evidence="10 11">
    <name type="scientific">Methanobrevibacter millerae</name>
    <dbReference type="NCBI Taxonomy" id="230361"/>
    <lineage>
        <taxon>Archaea</taxon>
        <taxon>Methanobacteriati</taxon>
        <taxon>Methanobacteriota</taxon>
        <taxon>Methanomada group</taxon>
        <taxon>Methanobacteria</taxon>
        <taxon>Methanobacteriales</taxon>
        <taxon>Methanobacteriaceae</taxon>
        <taxon>Methanobrevibacter</taxon>
    </lineage>
</organism>
<evidence type="ECO:0000256" key="7">
    <source>
        <dbReference type="PIRSR" id="PIRSR000185-3"/>
    </source>
</evidence>
<evidence type="ECO:0000256" key="8">
    <source>
        <dbReference type="RuleBase" id="RU004417"/>
    </source>
</evidence>
<dbReference type="SUPFAM" id="SSF53223">
    <property type="entry name" value="Aminoacid dehydrogenase-like, N-terminal domain"/>
    <property type="match status" value="1"/>
</dbReference>
<dbReference type="Gene3D" id="1.10.285.10">
    <property type="entry name" value="Glutamate Dehydrogenase, chain A, domain 3"/>
    <property type="match status" value="2"/>
</dbReference>
<feature type="active site" description="Proton donor" evidence="5">
    <location>
        <position position="126"/>
    </location>
</feature>
<dbReference type="InterPro" id="IPR046346">
    <property type="entry name" value="Aminoacid_DH-like_N_sf"/>
</dbReference>
<feature type="binding site" evidence="6">
    <location>
        <position position="165"/>
    </location>
    <ligand>
        <name>substrate</name>
    </ligand>
</feature>
<dbReference type="GO" id="GO:0000166">
    <property type="term" value="F:nucleotide binding"/>
    <property type="evidence" value="ECO:0007669"/>
    <property type="project" value="UniProtKB-KW"/>
</dbReference>
<dbReference type="Gene3D" id="3.40.50.10860">
    <property type="entry name" value="Leucine Dehydrogenase, chain A, domain 1"/>
    <property type="match status" value="1"/>
</dbReference>
<dbReference type="GO" id="GO:0006537">
    <property type="term" value="P:glutamate biosynthetic process"/>
    <property type="evidence" value="ECO:0007669"/>
    <property type="project" value="TreeGrafter"/>
</dbReference>
<dbReference type="InterPro" id="IPR006097">
    <property type="entry name" value="Glu/Leu/Phe/Val/Trp_DH_dimer"/>
</dbReference>
<feature type="site" description="Important for catalysis" evidence="7">
    <location>
        <position position="166"/>
    </location>
</feature>
<evidence type="ECO:0000313" key="10">
    <source>
        <dbReference type="EMBL" id="SDA37021.1"/>
    </source>
</evidence>
<dbReference type="PANTHER" id="PTHR43571:SF1">
    <property type="entry name" value="NADP-SPECIFIC GLUTAMATE DEHYDROGENASE 1-RELATED"/>
    <property type="match status" value="1"/>
</dbReference>
<gene>
    <name evidence="10" type="ORF">SAMN02910315_00017</name>
</gene>
<reference evidence="10 11" key="1">
    <citation type="submission" date="2016-10" db="EMBL/GenBank/DDBJ databases">
        <authorList>
            <person name="Varghese N."/>
            <person name="Submissions S."/>
        </authorList>
    </citation>
    <scope>NUCLEOTIDE SEQUENCE [LARGE SCALE GENOMIC DNA]</scope>
    <source>
        <strain evidence="10 11">DSM 16643</strain>
    </source>
</reference>
<evidence type="ECO:0000256" key="2">
    <source>
        <dbReference type="ARBA" id="ARBA00011643"/>
    </source>
</evidence>
<dbReference type="OrthoDB" id="6425at2157"/>
<feature type="binding site" evidence="6">
    <location>
        <position position="376"/>
    </location>
    <ligand>
        <name>substrate</name>
    </ligand>
</feature>
<dbReference type="InterPro" id="IPR036291">
    <property type="entry name" value="NAD(P)-bd_dom_sf"/>
</dbReference>
<dbReference type="InterPro" id="IPR006096">
    <property type="entry name" value="Glu/Leu/Phe/Val/Trp_DH_C"/>
</dbReference>
<dbReference type="SUPFAM" id="SSF51735">
    <property type="entry name" value="NAD(P)-binding Rossmann-fold domains"/>
    <property type="match status" value="1"/>
</dbReference>
<feature type="domain" description="Glutamate/phenylalanine/leucine/valine/L-tryptophan dehydrogenase C-terminal" evidence="9">
    <location>
        <begin position="202"/>
        <end position="442"/>
    </location>
</feature>
<dbReference type="GO" id="GO:0004354">
    <property type="term" value="F:glutamate dehydrogenase (NADP+) activity"/>
    <property type="evidence" value="ECO:0007669"/>
    <property type="project" value="TreeGrafter"/>
</dbReference>
<evidence type="ECO:0000256" key="6">
    <source>
        <dbReference type="PIRSR" id="PIRSR000185-2"/>
    </source>
</evidence>
<feature type="binding site" evidence="6">
    <location>
        <position position="111"/>
    </location>
    <ligand>
        <name>substrate</name>
    </ligand>
</feature>
<keyword evidence="6" id="KW-0547">Nucleotide-binding</keyword>
<dbReference type="InterPro" id="IPR006095">
    <property type="entry name" value="Glu/Leu/Phe/Val/Trp_DH"/>
</dbReference>
<dbReference type="InterPro" id="IPR014362">
    <property type="entry name" value="Glu_DH"/>
</dbReference>
<dbReference type="CDD" id="cd05313">
    <property type="entry name" value="NAD_bind_2_Glu_DH"/>
    <property type="match status" value="1"/>
</dbReference>
<dbReference type="RefSeq" id="WP_149730678.1">
    <property type="nucleotide sequence ID" value="NZ_FMXB01000001.1"/>
</dbReference>
<keyword evidence="11" id="KW-1185">Reference proteome</keyword>
<protein>
    <recommendedName>
        <fullName evidence="4">Glutamate dehydrogenase</fullName>
    </recommendedName>
</protein>
<evidence type="ECO:0000256" key="4">
    <source>
        <dbReference type="PIRNR" id="PIRNR000185"/>
    </source>
</evidence>
<name>A0A1G5UTS0_9EURY</name>
<dbReference type="Proteomes" id="UP000323439">
    <property type="component" value="Unassembled WGS sequence"/>
</dbReference>
<dbReference type="FunFam" id="3.40.50.720:FF:000030">
    <property type="entry name" value="Glutamate dehydrogenase"/>
    <property type="match status" value="1"/>
</dbReference>
<feature type="binding site" evidence="6">
    <location>
        <position position="114"/>
    </location>
    <ligand>
        <name>substrate</name>
    </ligand>
</feature>
<dbReference type="NCBIfam" id="NF006929">
    <property type="entry name" value="PRK09414.1"/>
    <property type="match status" value="1"/>
</dbReference>
<comment type="similarity">
    <text evidence="1 4 8">Belongs to the Glu/Leu/Phe/Val dehydrogenases family.</text>
</comment>
<proteinExistence type="inferred from homology"/>
<keyword evidence="3 4" id="KW-0560">Oxidoreductase</keyword>
<evidence type="ECO:0000256" key="5">
    <source>
        <dbReference type="PIRSR" id="PIRSR000185-1"/>
    </source>
</evidence>
<dbReference type="PANTHER" id="PTHR43571">
    <property type="entry name" value="NADP-SPECIFIC GLUTAMATE DEHYDROGENASE 1-RELATED"/>
    <property type="match status" value="1"/>
</dbReference>
<dbReference type="InterPro" id="IPR050724">
    <property type="entry name" value="Glu_Leu_Phe_Val_DH"/>
</dbReference>
<comment type="subunit">
    <text evidence="2">Homohexamer.</text>
</comment>
<evidence type="ECO:0000256" key="3">
    <source>
        <dbReference type="ARBA" id="ARBA00023002"/>
    </source>
</evidence>
<evidence type="ECO:0000259" key="9">
    <source>
        <dbReference type="SMART" id="SM00839"/>
    </source>
</evidence>
<dbReference type="InterPro" id="IPR033524">
    <property type="entry name" value="Glu/Leu/Phe/Val_DH_AS"/>
</dbReference>
<dbReference type="PIRSF" id="PIRSF000185">
    <property type="entry name" value="Glu_DH"/>
    <property type="match status" value="1"/>
</dbReference>
<accession>A0A1G5UTS0</accession>